<gene>
    <name evidence="2" type="ORF">ACFSKP_11550</name>
</gene>
<evidence type="ECO:0000256" key="1">
    <source>
        <dbReference type="SAM" id="SignalP"/>
    </source>
</evidence>
<dbReference type="EMBL" id="JBHUIM010000001">
    <property type="protein sequence ID" value="MFD2246893.1"/>
    <property type="molecule type" value="Genomic_DNA"/>
</dbReference>
<protein>
    <recommendedName>
        <fullName evidence="4">DUF4168 domain-containing protein</fullName>
    </recommendedName>
</protein>
<keyword evidence="1" id="KW-0732">Signal</keyword>
<evidence type="ECO:0000313" key="2">
    <source>
        <dbReference type="EMBL" id="MFD2246893.1"/>
    </source>
</evidence>
<dbReference type="Proteomes" id="UP001597374">
    <property type="component" value="Unassembled WGS sequence"/>
</dbReference>
<accession>A0ABW5CXY0</accession>
<feature type="chain" id="PRO_5046558742" description="DUF4168 domain-containing protein" evidence="1">
    <location>
        <begin position="26"/>
        <end position="162"/>
    </location>
</feature>
<proteinExistence type="predicted"/>
<sequence>MKKFLIVSILSAGMGLGLMQQPTVAAPLKTTITTAVANVHPTEAKYDKIMEKYANGLKGAFAEKDDKKTVAMVNKINDELVVEIGKIKPELERWVKGLTEQDKEALEQRMGNKAYLKTIFEIMFDPEIGKRIEQNPELKKAIEAGSQRMQALGFEGSEEDID</sequence>
<feature type="signal peptide" evidence="1">
    <location>
        <begin position="1"/>
        <end position="25"/>
    </location>
</feature>
<evidence type="ECO:0000313" key="3">
    <source>
        <dbReference type="Proteomes" id="UP001597374"/>
    </source>
</evidence>
<organism evidence="2 3">
    <name type="scientific">Pontibacter ruber</name>
    <dbReference type="NCBI Taxonomy" id="1343895"/>
    <lineage>
        <taxon>Bacteria</taxon>
        <taxon>Pseudomonadati</taxon>
        <taxon>Bacteroidota</taxon>
        <taxon>Cytophagia</taxon>
        <taxon>Cytophagales</taxon>
        <taxon>Hymenobacteraceae</taxon>
        <taxon>Pontibacter</taxon>
    </lineage>
</organism>
<comment type="caution">
    <text evidence="2">The sequence shown here is derived from an EMBL/GenBank/DDBJ whole genome shotgun (WGS) entry which is preliminary data.</text>
</comment>
<evidence type="ECO:0008006" key="4">
    <source>
        <dbReference type="Google" id="ProtNLM"/>
    </source>
</evidence>
<reference evidence="3" key="1">
    <citation type="journal article" date="2019" name="Int. J. Syst. Evol. Microbiol.">
        <title>The Global Catalogue of Microorganisms (GCM) 10K type strain sequencing project: providing services to taxonomists for standard genome sequencing and annotation.</title>
        <authorList>
            <consortium name="The Broad Institute Genomics Platform"/>
            <consortium name="The Broad Institute Genome Sequencing Center for Infectious Disease"/>
            <person name="Wu L."/>
            <person name="Ma J."/>
        </authorList>
    </citation>
    <scope>NUCLEOTIDE SEQUENCE [LARGE SCALE GENOMIC DNA]</scope>
    <source>
        <strain evidence="3">CGMCC 4.1782</strain>
    </source>
</reference>
<name>A0ABW5CXY0_9BACT</name>
<keyword evidence="3" id="KW-1185">Reference proteome</keyword>
<dbReference type="RefSeq" id="WP_250428669.1">
    <property type="nucleotide sequence ID" value="NZ_JALPRR010000001.1"/>
</dbReference>